<dbReference type="PROSITE" id="PS50950">
    <property type="entry name" value="ZF_THAP"/>
    <property type="match status" value="1"/>
</dbReference>
<keyword evidence="4 5" id="KW-0238">DNA-binding</keyword>
<dbReference type="Proteomes" id="UP000663880">
    <property type="component" value="Unassembled WGS sequence"/>
</dbReference>
<comment type="caution">
    <text evidence="7">The sequence shown here is derived from an EMBL/GenBank/DDBJ whole genome shotgun (WGS) entry which is preliminary data.</text>
</comment>
<dbReference type="GO" id="GO:0008270">
    <property type="term" value="F:zinc ion binding"/>
    <property type="evidence" value="ECO:0007669"/>
    <property type="project" value="UniProtKB-KW"/>
</dbReference>
<evidence type="ECO:0000313" key="7">
    <source>
        <dbReference type="EMBL" id="CAF4947037.1"/>
    </source>
</evidence>
<dbReference type="SUPFAM" id="SSF57716">
    <property type="entry name" value="Glucocorticoid receptor-like (DNA-binding domain)"/>
    <property type="match status" value="1"/>
</dbReference>
<dbReference type="AlphaFoldDB" id="A0A821XQY1"/>
<sequence>MNFKKYRWCAVPGCKNTCTKTPNKLFIKVPHVDLYMRRTWLKRAGKDPNNLSDKTSVYFCEDHFDLENDMENYHRYKIMGSVKRIKMKSNCIPSKFDCQNTSTIEPLLIVKEVETDLEDNQIQEYEVPITYAIQGGSLALAV</sequence>
<name>A0A821XQY1_9NEOP</name>
<evidence type="ECO:0000256" key="5">
    <source>
        <dbReference type="PROSITE-ProRule" id="PRU00309"/>
    </source>
</evidence>
<protein>
    <recommendedName>
        <fullName evidence="6">THAP-type domain-containing protein</fullName>
    </recommendedName>
</protein>
<organism evidence="7 8">
    <name type="scientific">Pieris macdunnoughi</name>
    <dbReference type="NCBI Taxonomy" id="345717"/>
    <lineage>
        <taxon>Eukaryota</taxon>
        <taxon>Metazoa</taxon>
        <taxon>Ecdysozoa</taxon>
        <taxon>Arthropoda</taxon>
        <taxon>Hexapoda</taxon>
        <taxon>Insecta</taxon>
        <taxon>Pterygota</taxon>
        <taxon>Neoptera</taxon>
        <taxon>Endopterygota</taxon>
        <taxon>Lepidoptera</taxon>
        <taxon>Glossata</taxon>
        <taxon>Ditrysia</taxon>
        <taxon>Papilionoidea</taxon>
        <taxon>Pieridae</taxon>
        <taxon>Pierinae</taxon>
        <taxon>Pieris</taxon>
    </lineage>
</organism>
<accession>A0A821XQY1</accession>
<keyword evidence="8" id="KW-1185">Reference proteome</keyword>
<keyword evidence="2 5" id="KW-0863">Zinc-finger</keyword>
<dbReference type="Pfam" id="PF05485">
    <property type="entry name" value="THAP"/>
    <property type="match status" value="1"/>
</dbReference>
<keyword evidence="3" id="KW-0862">Zinc</keyword>
<dbReference type="InterPro" id="IPR006612">
    <property type="entry name" value="THAP_Znf"/>
</dbReference>
<evidence type="ECO:0000256" key="3">
    <source>
        <dbReference type="ARBA" id="ARBA00022833"/>
    </source>
</evidence>
<dbReference type="GO" id="GO:0003677">
    <property type="term" value="F:DNA binding"/>
    <property type="evidence" value="ECO:0007669"/>
    <property type="project" value="UniProtKB-UniRule"/>
</dbReference>
<proteinExistence type="predicted"/>
<evidence type="ECO:0000256" key="2">
    <source>
        <dbReference type="ARBA" id="ARBA00022771"/>
    </source>
</evidence>
<dbReference type="EMBL" id="CAJOBZ010000070">
    <property type="protein sequence ID" value="CAF4947037.1"/>
    <property type="molecule type" value="Genomic_DNA"/>
</dbReference>
<dbReference type="SMART" id="SM00980">
    <property type="entry name" value="THAP"/>
    <property type="match status" value="1"/>
</dbReference>
<dbReference type="OrthoDB" id="8123506at2759"/>
<evidence type="ECO:0000256" key="4">
    <source>
        <dbReference type="ARBA" id="ARBA00023125"/>
    </source>
</evidence>
<evidence type="ECO:0000313" key="8">
    <source>
        <dbReference type="Proteomes" id="UP000663880"/>
    </source>
</evidence>
<gene>
    <name evidence="7" type="ORF">PMACD_LOCUS15279</name>
</gene>
<evidence type="ECO:0000256" key="1">
    <source>
        <dbReference type="ARBA" id="ARBA00022723"/>
    </source>
</evidence>
<feature type="domain" description="THAP-type" evidence="6">
    <location>
        <begin position="3"/>
        <end position="96"/>
    </location>
</feature>
<keyword evidence="1" id="KW-0479">Metal-binding</keyword>
<evidence type="ECO:0000259" key="6">
    <source>
        <dbReference type="PROSITE" id="PS50950"/>
    </source>
</evidence>
<reference evidence="7" key="1">
    <citation type="submission" date="2021-02" db="EMBL/GenBank/DDBJ databases">
        <authorList>
            <person name="Steward A R."/>
        </authorList>
    </citation>
    <scope>NUCLEOTIDE SEQUENCE</scope>
</reference>